<dbReference type="EMBL" id="JJMM01000026">
    <property type="protein sequence ID" value="KDR93974.1"/>
    <property type="molecule type" value="Genomic_DNA"/>
</dbReference>
<dbReference type="Proteomes" id="UP000027946">
    <property type="component" value="Unassembled WGS sequence"/>
</dbReference>
<evidence type="ECO:0000313" key="4">
    <source>
        <dbReference type="Proteomes" id="UP000027946"/>
    </source>
</evidence>
<dbReference type="EMBL" id="JJMM01000010">
    <property type="protein sequence ID" value="KDR95401.1"/>
    <property type="molecule type" value="Genomic_DNA"/>
</dbReference>
<dbReference type="NCBIfam" id="NF008633">
    <property type="entry name" value="PRK11622.1"/>
    <property type="match status" value="1"/>
</dbReference>
<dbReference type="PROSITE" id="PS51257">
    <property type="entry name" value="PROKAR_LIPOPROTEIN"/>
    <property type="match status" value="1"/>
</dbReference>
<dbReference type="PIRSF" id="PIRSF029172">
    <property type="entry name" value="UCP029172_ABC_sbc_YnjB"/>
    <property type="match status" value="1"/>
</dbReference>
<dbReference type="Gene3D" id="3.40.190.10">
    <property type="entry name" value="Periplasmic binding protein-like II"/>
    <property type="match status" value="2"/>
</dbReference>
<organism evidence="3 4">
    <name type="scientific">Peptoclostridium litorale DSM 5388</name>
    <dbReference type="NCBI Taxonomy" id="1121324"/>
    <lineage>
        <taxon>Bacteria</taxon>
        <taxon>Bacillati</taxon>
        <taxon>Bacillota</taxon>
        <taxon>Clostridia</taxon>
        <taxon>Peptostreptococcales</taxon>
        <taxon>Peptoclostridiaceae</taxon>
        <taxon>Peptoclostridium</taxon>
    </lineage>
</organism>
<dbReference type="RefSeq" id="WP_038263614.1">
    <property type="nucleotide sequence ID" value="NZ_FSRH01000004.1"/>
</dbReference>
<keyword evidence="1" id="KW-0732">Signal</keyword>
<dbReference type="PANTHER" id="PTHR42779">
    <property type="entry name" value="PROTEIN YNJB"/>
    <property type="match status" value="1"/>
</dbReference>
<feature type="chain" id="PRO_5038207130" evidence="1">
    <location>
        <begin position="20"/>
        <end position="417"/>
    </location>
</feature>
<dbReference type="Pfam" id="PF13416">
    <property type="entry name" value="SBP_bac_8"/>
    <property type="match status" value="1"/>
</dbReference>
<gene>
    <name evidence="3" type="ORF">CLIT_10c01280</name>
    <name evidence="2" type="ORF">CLIT_23c02460</name>
</gene>
<evidence type="ECO:0000313" key="3">
    <source>
        <dbReference type="EMBL" id="KDR95401.1"/>
    </source>
</evidence>
<dbReference type="STRING" id="1121324.CLIT_10c01280"/>
<dbReference type="InterPro" id="IPR027020">
    <property type="entry name" value="YnjB"/>
</dbReference>
<dbReference type="eggNOG" id="COG4134">
    <property type="taxonomic scope" value="Bacteria"/>
</dbReference>
<proteinExistence type="predicted"/>
<evidence type="ECO:0000313" key="2">
    <source>
        <dbReference type="EMBL" id="KDR93974.1"/>
    </source>
</evidence>
<dbReference type="InterPro" id="IPR006059">
    <property type="entry name" value="SBP"/>
</dbReference>
<name>A0A069RED5_PEPLI</name>
<sequence length="417" mass="46987">MKKIIAVLISILFVVSVFSGCAGKKAKEAEKETQETVQDMGWSDIESSAKGKTVNLYMWGGSETINSYVDNTVTPRLKELYDVTINRVPISDAMEMVNKLLTEKEVGKEDGSIDVMWINGENFKICKDNGLLMGSFADRLPNYNEYVDKAASDIVYDFGEKVEGLESPWGKSQFVFVYDSAKIENPPKNLSELKEWIAQNPGKFTYPAPPDFTGSAFIRQTLIDITGGYEQYMEGMDDAQFSQKSQMAWDYLNEIKPYIWRAGATYPESSAKLDQMYSNGEVWMTMSYNPVHAANNVKAGLFPESSRSFVLEGGTLANTHYLSIPFNSKNKEAAMVLVNYMISPQAQIEKFMPENWGDGLAIDVERLSEQDREKVNSIDRGEATLSPEVLKNHRIPELPSQYVDRIEKGWNENVSKN</sequence>
<dbReference type="SUPFAM" id="SSF53850">
    <property type="entry name" value="Periplasmic binding protein-like II"/>
    <property type="match status" value="1"/>
</dbReference>
<accession>A0A069RED5</accession>
<dbReference type="OrthoDB" id="3239593at2"/>
<dbReference type="AlphaFoldDB" id="A0A069RED5"/>
<protein>
    <submittedName>
        <fullName evidence="3">ABC-type uncharacterized transport system, periplasmic component</fullName>
    </submittedName>
</protein>
<keyword evidence="4" id="KW-1185">Reference proteome</keyword>
<comment type="caution">
    <text evidence="3">The sequence shown here is derived from an EMBL/GenBank/DDBJ whole genome shotgun (WGS) entry which is preliminary data.</text>
</comment>
<feature type="signal peptide" evidence="1">
    <location>
        <begin position="1"/>
        <end position="19"/>
    </location>
</feature>
<reference evidence="3 4" key="1">
    <citation type="submission" date="2014-03" db="EMBL/GenBank/DDBJ databases">
        <title>Genome sequence of Clostridium litorale W6, DSM 5388.</title>
        <authorList>
            <person name="Poehlein A."/>
            <person name="Jagirdar A."/>
            <person name="Khonsari B."/>
            <person name="Chibani C.M."/>
            <person name="Gutierrez Gutierrez D.A."/>
            <person name="Davydova E."/>
            <person name="Alghaithi H.S."/>
            <person name="Nair K.P."/>
            <person name="Dhamotharan K."/>
            <person name="Chandran L."/>
            <person name="G W."/>
            <person name="Daniel R."/>
        </authorList>
    </citation>
    <scope>NUCLEOTIDE SEQUENCE [LARGE SCALE GENOMIC DNA]</scope>
    <source>
        <strain evidence="3 4">W6</strain>
    </source>
</reference>
<evidence type="ECO:0000256" key="1">
    <source>
        <dbReference type="SAM" id="SignalP"/>
    </source>
</evidence>
<dbReference type="PANTHER" id="PTHR42779:SF1">
    <property type="entry name" value="PROTEIN YNJB"/>
    <property type="match status" value="1"/>
</dbReference>